<sequence length="59" mass="5829">MQTGTTPARRTATEPASDRSAPPTGPCRTASPTGSGKPSLAATATVSEEPELFDAGVAA</sequence>
<feature type="compositionally biased region" description="Low complexity" evidence="1">
    <location>
        <begin position="1"/>
        <end position="15"/>
    </location>
</feature>
<gene>
    <name evidence="2" type="ORF">CK500_01875</name>
</gene>
<accession>A0A2A2FLK0</accession>
<dbReference type="RefSeq" id="WP_095635558.1">
    <property type="nucleotide sequence ID" value="NZ_NSKC01000001.1"/>
</dbReference>
<dbReference type="Proteomes" id="UP000218083">
    <property type="component" value="Unassembled WGS sequence"/>
</dbReference>
<protein>
    <submittedName>
        <fullName evidence="2">Uncharacterized protein</fullName>
    </submittedName>
</protein>
<dbReference type="EMBL" id="NSKC01000001">
    <property type="protein sequence ID" value="PAU85443.1"/>
    <property type="molecule type" value="Genomic_DNA"/>
</dbReference>
<comment type="caution">
    <text evidence="2">The sequence shown here is derived from an EMBL/GenBank/DDBJ whole genome shotgun (WGS) entry which is preliminary data.</text>
</comment>
<keyword evidence="3" id="KW-1185">Reference proteome</keyword>
<name>A0A2A2FLK0_9EURY</name>
<evidence type="ECO:0000256" key="1">
    <source>
        <dbReference type="SAM" id="MobiDB-lite"/>
    </source>
</evidence>
<feature type="compositionally biased region" description="Polar residues" evidence="1">
    <location>
        <begin position="30"/>
        <end position="46"/>
    </location>
</feature>
<reference evidence="2 3" key="1">
    <citation type="submission" date="2017-08" db="EMBL/GenBank/DDBJ databases">
        <title>The strain WRN001 was isolated from Binhai saline alkaline soil, Tianjin, China.</title>
        <authorList>
            <person name="Liu D."/>
            <person name="Zhang G."/>
        </authorList>
    </citation>
    <scope>NUCLEOTIDE SEQUENCE [LARGE SCALE GENOMIC DNA]</scope>
    <source>
        <strain evidence="2 3">WN019</strain>
    </source>
</reference>
<proteinExistence type="predicted"/>
<dbReference type="AlphaFoldDB" id="A0A2A2FLK0"/>
<feature type="region of interest" description="Disordered" evidence="1">
    <location>
        <begin position="1"/>
        <end position="59"/>
    </location>
</feature>
<evidence type="ECO:0000313" key="2">
    <source>
        <dbReference type="EMBL" id="PAU85443.1"/>
    </source>
</evidence>
<evidence type="ECO:0000313" key="3">
    <source>
        <dbReference type="Proteomes" id="UP000218083"/>
    </source>
</evidence>
<organism evidence="2 3">
    <name type="scientific">Halorubrum salipaludis</name>
    <dbReference type="NCBI Taxonomy" id="2032630"/>
    <lineage>
        <taxon>Archaea</taxon>
        <taxon>Methanobacteriati</taxon>
        <taxon>Methanobacteriota</taxon>
        <taxon>Stenosarchaea group</taxon>
        <taxon>Halobacteria</taxon>
        <taxon>Halobacteriales</taxon>
        <taxon>Haloferacaceae</taxon>
        <taxon>Halorubrum</taxon>
    </lineage>
</organism>